<reference evidence="1" key="3">
    <citation type="submission" date="2025-08" db="UniProtKB">
        <authorList>
            <consortium name="Ensembl"/>
        </authorList>
    </citation>
    <scope>IDENTIFICATION</scope>
</reference>
<dbReference type="OMA" id="SMFLFVD"/>
<dbReference type="FunCoup" id="F6XTP5">
    <property type="interactions" value="37"/>
</dbReference>
<dbReference type="GeneID" id="100180132"/>
<dbReference type="Pfam" id="PF15130">
    <property type="entry name" value="DUF4566"/>
    <property type="match status" value="1"/>
</dbReference>
<reference evidence="1" key="2">
    <citation type="journal article" date="2008" name="Genome Biol.">
        <title>Improved genome assembly and evidence-based global gene model set for the chordate Ciona intestinalis: new insight into intron and operon populations.</title>
        <authorList>
            <person name="Satou Y."/>
            <person name="Mineta K."/>
            <person name="Ogasawara M."/>
            <person name="Sasakura Y."/>
            <person name="Shoguchi E."/>
            <person name="Ueno K."/>
            <person name="Yamada L."/>
            <person name="Matsumoto J."/>
            <person name="Wasserscheid J."/>
            <person name="Dewar K."/>
            <person name="Wiley G.B."/>
            <person name="Macmil S.L."/>
            <person name="Roe B.A."/>
            <person name="Zeller R.W."/>
            <person name="Hastings K.E."/>
            <person name="Lemaire P."/>
            <person name="Lindquist E."/>
            <person name="Endo T."/>
            <person name="Hotta K."/>
            <person name="Inaba K."/>
        </authorList>
    </citation>
    <scope>NUCLEOTIDE SEQUENCE [LARGE SCALE GENOMIC DNA]</scope>
    <source>
        <strain evidence="1">wild type</strain>
    </source>
</reference>
<gene>
    <name evidence="1" type="primary">LOC100180132</name>
</gene>
<sequence>MLHMMSNRNTRKAAVMRRLKHRLEIQSQSLAEQFDFRMMVEFSFKDEKKPAVLYEASQVFPVMTNNFESNVMEGAKKSLYSLQSGEDLLKMDVVQLHASHFYSVNPSNATSSHTPHATDLLIGLDSDIDRMQCSLYSRWKGDKDSSYKRIQQKFQFQSMAYNGQLQQIKASQKPDAVLSNPEQTLFIYIRKQIGTNKYSPMYKLSGLCLFLPQSNLLNWDGFTSDNLSLFQQQS</sequence>
<dbReference type="InterPro" id="IPR027903">
    <property type="entry name" value="DUF4566"/>
</dbReference>
<accession>F6XTP5</accession>
<protein>
    <submittedName>
        <fullName evidence="1">Uncharacterized protein</fullName>
    </submittedName>
</protein>
<reference evidence="1" key="4">
    <citation type="submission" date="2025-09" db="UniProtKB">
        <authorList>
            <consortium name="Ensembl"/>
        </authorList>
    </citation>
    <scope>IDENTIFICATION</scope>
</reference>
<dbReference type="OrthoDB" id="9860094at2759"/>
<keyword evidence="2" id="KW-1185">Reference proteome</keyword>
<evidence type="ECO:0000313" key="1">
    <source>
        <dbReference type="Ensembl" id="ENSCINP00000015920.3"/>
    </source>
</evidence>
<dbReference type="HOGENOM" id="CLU_105473_0_0_1"/>
<dbReference type="GeneTree" id="ENSGT00390000008115"/>
<dbReference type="Ensembl" id="ENSCINT00000015920.3">
    <property type="protein sequence ID" value="ENSCINP00000015920.3"/>
    <property type="gene ID" value="ENSCING00000007763.3"/>
</dbReference>
<name>F6XTP5_CIOIN</name>
<dbReference type="EMBL" id="EAAA01000254">
    <property type="status" value="NOT_ANNOTATED_CDS"/>
    <property type="molecule type" value="Genomic_DNA"/>
</dbReference>
<accession>A0A1W2W478</accession>
<dbReference type="Proteomes" id="UP000008144">
    <property type="component" value="Chromosome 1"/>
</dbReference>
<dbReference type="RefSeq" id="XP_002119736.1">
    <property type="nucleotide sequence ID" value="XM_002119700.4"/>
</dbReference>
<dbReference type="InParanoid" id="F6XTP5"/>
<reference evidence="2" key="1">
    <citation type="journal article" date="2002" name="Science">
        <title>The draft genome of Ciona intestinalis: insights into chordate and vertebrate origins.</title>
        <authorList>
            <person name="Dehal P."/>
            <person name="Satou Y."/>
            <person name="Campbell R.K."/>
            <person name="Chapman J."/>
            <person name="Degnan B."/>
            <person name="De Tomaso A."/>
            <person name="Davidson B."/>
            <person name="Di Gregorio A."/>
            <person name="Gelpke M."/>
            <person name="Goodstein D.M."/>
            <person name="Harafuji N."/>
            <person name="Hastings K.E."/>
            <person name="Ho I."/>
            <person name="Hotta K."/>
            <person name="Huang W."/>
            <person name="Kawashima T."/>
            <person name="Lemaire P."/>
            <person name="Martinez D."/>
            <person name="Meinertzhagen I.A."/>
            <person name="Necula S."/>
            <person name="Nonaka M."/>
            <person name="Putnam N."/>
            <person name="Rash S."/>
            <person name="Saiga H."/>
            <person name="Satake M."/>
            <person name="Terry A."/>
            <person name="Yamada L."/>
            <person name="Wang H.G."/>
            <person name="Awazu S."/>
            <person name="Azumi K."/>
            <person name="Boore J."/>
            <person name="Branno M."/>
            <person name="Chin-Bow S."/>
            <person name="DeSantis R."/>
            <person name="Doyle S."/>
            <person name="Francino P."/>
            <person name="Keys D.N."/>
            <person name="Haga S."/>
            <person name="Hayashi H."/>
            <person name="Hino K."/>
            <person name="Imai K.S."/>
            <person name="Inaba K."/>
            <person name="Kano S."/>
            <person name="Kobayashi K."/>
            <person name="Kobayashi M."/>
            <person name="Lee B.I."/>
            <person name="Makabe K.W."/>
            <person name="Manohar C."/>
            <person name="Matassi G."/>
            <person name="Medina M."/>
            <person name="Mochizuki Y."/>
            <person name="Mount S."/>
            <person name="Morishita T."/>
            <person name="Miura S."/>
            <person name="Nakayama A."/>
            <person name="Nishizaka S."/>
            <person name="Nomoto H."/>
            <person name="Ohta F."/>
            <person name="Oishi K."/>
            <person name="Rigoutsos I."/>
            <person name="Sano M."/>
            <person name="Sasaki A."/>
            <person name="Sasakura Y."/>
            <person name="Shoguchi E."/>
            <person name="Shin-i T."/>
            <person name="Spagnuolo A."/>
            <person name="Stainier D."/>
            <person name="Suzuki M.M."/>
            <person name="Tassy O."/>
            <person name="Takatori N."/>
            <person name="Tokuoka M."/>
            <person name="Yagi K."/>
            <person name="Yoshizaki F."/>
            <person name="Wada S."/>
            <person name="Zhang C."/>
            <person name="Hyatt P.D."/>
            <person name="Larimer F."/>
            <person name="Detter C."/>
            <person name="Doggett N."/>
            <person name="Glavina T."/>
            <person name="Hawkins T."/>
            <person name="Richardson P."/>
            <person name="Lucas S."/>
            <person name="Kohara Y."/>
            <person name="Levine M."/>
            <person name="Satoh N."/>
            <person name="Rokhsar D.S."/>
        </authorList>
    </citation>
    <scope>NUCLEOTIDE SEQUENCE [LARGE SCALE GENOMIC DNA]</scope>
</reference>
<dbReference type="KEGG" id="cin:100180132"/>
<proteinExistence type="predicted"/>
<dbReference type="STRING" id="7719.ENSCINP00000015920"/>
<dbReference type="AlphaFoldDB" id="F6XTP5"/>
<organism evidence="1 2">
    <name type="scientific">Ciona intestinalis</name>
    <name type="common">Transparent sea squirt</name>
    <name type="synonym">Ascidia intestinalis</name>
    <dbReference type="NCBI Taxonomy" id="7719"/>
    <lineage>
        <taxon>Eukaryota</taxon>
        <taxon>Metazoa</taxon>
        <taxon>Chordata</taxon>
        <taxon>Tunicata</taxon>
        <taxon>Ascidiacea</taxon>
        <taxon>Phlebobranchia</taxon>
        <taxon>Cionidae</taxon>
        <taxon>Ciona</taxon>
    </lineage>
</organism>
<evidence type="ECO:0000313" key="2">
    <source>
        <dbReference type="Proteomes" id="UP000008144"/>
    </source>
</evidence>